<dbReference type="Proteomes" id="UP001156498">
    <property type="component" value="Chromosome"/>
</dbReference>
<accession>A0ABY6YMD0</accession>
<proteinExistence type="predicted"/>
<evidence type="ECO:0000256" key="1">
    <source>
        <dbReference type="SAM" id="Phobius"/>
    </source>
</evidence>
<organism evidence="2 3">
    <name type="scientific">Streptomonospora nanhaiensis</name>
    <dbReference type="NCBI Taxonomy" id="1323731"/>
    <lineage>
        <taxon>Bacteria</taxon>
        <taxon>Bacillati</taxon>
        <taxon>Actinomycetota</taxon>
        <taxon>Actinomycetes</taxon>
        <taxon>Streptosporangiales</taxon>
        <taxon>Nocardiopsidaceae</taxon>
        <taxon>Streptomonospora</taxon>
    </lineage>
</organism>
<gene>
    <name evidence="2" type="ORF">OUQ99_31015</name>
</gene>
<evidence type="ECO:0008006" key="4">
    <source>
        <dbReference type="Google" id="ProtNLM"/>
    </source>
</evidence>
<evidence type="ECO:0000313" key="2">
    <source>
        <dbReference type="EMBL" id="WAE73512.1"/>
    </source>
</evidence>
<keyword evidence="1" id="KW-1133">Transmembrane helix</keyword>
<dbReference type="EMBL" id="CP113264">
    <property type="protein sequence ID" value="WAE73512.1"/>
    <property type="molecule type" value="Genomic_DNA"/>
</dbReference>
<name>A0ABY6YMD0_9ACTN</name>
<dbReference type="RefSeq" id="WP_267947299.1">
    <property type="nucleotide sequence ID" value="NZ_CP113264.1"/>
</dbReference>
<keyword evidence="1" id="KW-0812">Transmembrane</keyword>
<protein>
    <recommendedName>
        <fullName evidence="4">Gram-positive cocci surface proteins LPxTG domain-containing protein</fullName>
    </recommendedName>
</protein>
<keyword evidence="1" id="KW-0472">Membrane</keyword>
<keyword evidence="3" id="KW-1185">Reference proteome</keyword>
<feature type="transmembrane region" description="Helical" evidence="1">
    <location>
        <begin position="20"/>
        <end position="39"/>
    </location>
</feature>
<sequence>MCPYGLDPGGVEIVPAWTNPTIAVLVAAAAVILAAAYAVHRRRT</sequence>
<evidence type="ECO:0000313" key="3">
    <source>
        <dbReference type="Proteomes" id="UP001156498"/>
    </source>
</evidence>
<reference evidence="2 3" key="1">
    <citation type="journal article" date="2013" name="Int. J. Syst. Evol. Microbiol.">
        <title>Description of Streptomonospora sediminis sp. nov. and Streptomonospora nanhaiensis sp. nov., and reclassification of Nocardiopsis arabia Hozzein &amp; Goodfellow 2008 as Streptomonospora arabica comb. nov. and emended description of the genus Streptomonospora.</title>
        <authorList>
            <person name="Zhang D.F."/>
            <person name="Pan H.Q."/>
            <person name="He J."/>
            <person name="Zhang X.M."/>
            <person name="Zhang Y.G."/>
            <person name="Klenk H.P."/>
            <person name="Hu J.C."/>
            <person name="Li W.J."/>
        </authorList>
    </citation>
    <scope>NUCLEOTIDE SEQUENCE [LARGE SCALE GENOMIC DNA]</scope>
    <source>
        <strain evidence="2 3">12A09</strain>
    </source>
</reference>